<gene>
    <name evidence="3" type="ORF">VTK73DRAFT_1337</name>
</gene>
<organism evidence="3 4">
    <name type="scientific">Phialemonium thermophilum</name>
    <dbReference type="NCBI Taxonomy" id="223376"/>
    <lineage>
        <taxon>Eukaryota</taxon>
        <taxon>Fungi</taxon>
        <taxon>Dikarya</taxon>
        <taxon>Ascomycota</taxon>
        <taxon>Pezizomycotina</taxon>
        <taxon>Sordariomycetes</taxon>
        <taxon>Sordariomycetidae</taxon>
        <taxon>Cephalothecales</taxon>
        <taxon>Cephalothecaceae</taxon>
        <taxon>Phialemonium</taxon>
    </lineage>
</organism>
<evidence type="ECO:0000259" key="2">
    <source>
        <dbReference type="Pfam" id="PF20945"/>
    </source>
</evidence>
<name>A0ABR3XAS7_9PEZI</name>
<feature type="region of interest" description="Disordered" evidence="1">
    <location>
        <begin position="195"/>
        <end position="283"/>
    </location>
</feature>
<dbReference type="PANTHER" id="PTHR37792">
    <property type="entry name" value="RIBONUCLEASE MRP PROTEIN SUBUNIT RMP1"/>
    <property type="match status" value="1"/>
</dbReference>
<accession>A0ABR3XAS7</accession>
<dbReference type="InterPro" id="IPR047205">
    <property type="entry name" value="RMP1"/>
</dbReference>
<dbReference type="CDD" id="cd22573">
    <property type="entry name" value="RMP1_RBD"/>
    <property type="match status" value="1"/>
</dbReference>
<dbReference type="Proteomes" id="UP001586593">
    <property type="component" value="Unassembled WGS sequence"/>
</dbReference>
<dbReference type="EMBL" id="JAZHXJ010000132">
    <property type="protein sequence ID" value="KAL1872787.1"/>
    <property type="molecule type" value="Genomic_DNA"/>
</dbReference>
<dbReference type="Pfam" id="PF20945">
    <property type="entry name" value="RMP1"/>
    <property type="match status" value="1"/>
</dbReference>
<keyword evidence="4" id="KW-1185">Reference proteome</keyword>
<dbReference type="PANTHER" id="PTHR37792:SF1">
    <property type="entry name" value="RIBONUCLEASE MRP PROTEIN SUBUNIT RMP1"/>
    <property type="match status" value="1"/>
</dbReference>
<protein>
    <recommendedName>
        <fullName evidence="2">RNase MRP protein 1 RNA binding domain-containing protein</fullName>
    </recommendedName>
</protein>
<feature type="domain" description="RNase MRP protein 1 RNA binding" evidence="2">
    <location>
        <begin position="25"/>
        <end position="134"/>
    </location>
</feature>
<reference evidence="3 4" key="1">
    <citation type="journal article" date="2024" name="Commun. Biol.">
        <title>Comparative genomic analysis of thermophilic fungi reveals convergent evolutionary adaptations and gene losses.</title>
        <authorList>
            <person name="Steindorff A.S."/>
            <person name="Aguilar-Pontes M.V."/>
            <person name="Robinson A.J."/>
            <person name="Andreopoulos B."/>
            <person name="LaButti K."/>
            <person name="Kuo A."/>
            <person name="Mondo S."/>
            <person name="Riley R."/>
            <person name="Otillar R."/>
            <person name="Haridas S."/>
            <person name="Lipzen A."/>
            <person name="Grimwood J."/>
            <person name="Schmutz J."/>
            <person name="Clum A."/>
            <person name="Reid I.D."/>
            <person name="Moisan M.C."/>
            <person name="Butler G."/>
            <person name="Nguyen T.T.M."/>
            <person name="Dewar K."/>
            <person name="Conant G."/>
            <person name="Drula E."/>
            <person name="Henrissat B."/>
            <person name="Hansel C."/>
            <person name="Singer S."/>
            <person name="Hutchinson M.I."/>
            <person name="de Vries R.P."/>
            <person name="Natvig D.O."/>
            <person name="Powell A.J."/>
            <person name="Tsang A."/>
            <person name="Grigoriev I.V."/>
        </authorList>
    </citation>
    <scope>NUCLEOTIDE SEQUENCE [LARGE SCALE GENOMIC DNA]</scope>
    <source>
        <strain evidence="3 4">ATCC 24622</strain>
    </source>
</reference>
<comment type="caution">
    <text evidence="3">The sequence shown here is derived from an EMBL/GenBank/DDBJ whole genome shotgun (WGS) entry which is preliminary data.</text>
</comment>
<sequence length="283" mass="31316">MALDQYDVTVLQEVLDRLSPVLHILDGFNHRNKNQHRLSRWWAPFDMFRRAVNKLAFELQTSIRRAALQSKKRKRKHIVCSDSGTITIVDEKLGARARHLREHLVPRSYLAFSQLAADNQHAHLGLALLGVLAQADQALSQLAPREAATTSMLPLDRDLVVEGRAELTTTAGPVPPSPPIAYSDLGVSVSRIDVDQSARPKQRQSSSAAATVAPGQEAADPKTSESLKTVGSSKGTKPVPAAKRQKSIKDEFDEVFGSLEEKRPKKKKSKKRDEFDDLFSSLV</sequence>
<proteinExistence type="predicted"/>
<feature type="compositionally biased region" description="Polar residues" evidence="1">
    <location>
        <begin position="226"/>
        <end position="235"/>
    </location>
</feature>
<dbReference type="InterPro" id="IPR047204">
    <property type="entry name" value="RMP1_RBD"/>
</dbReference>
<evidence type="ECO:0000313" key="4">
    <source>
        <dbReference type="Proteomes" id="UP001586593"/>
    </source>
</evidence>
<evidence type="ECO:0000256" key="1">
    <source>
        <dbReference type="SAM" id="MobiDB-lite"/>
    </source>
</evidence>
<evidence type="ECO:0000313" key="3">
    <source>
        <dbReference type="EMBL" id="KAL1872787.1"/>
    </source>
</evidence>